<dbReference type="PROSITE" id="PS50987">
    <property type="entry name" value="HTH_ARSR_2"/>
    <property type="match status" value="1"/>
</dbReference>
<evidence type="ECO:0000256" key="3">
    <source>
        <dbReference type="ARBA" id="ARBA00023163"/>
    </source>
</evidence>
<dbReference type="GO" id="GO:0003677">
    <property type="term" value="F:DNA binding"/>
    <property type="evidence" value="ECO:0007669"/>
    <property type="project" value="UniProtKB-KW"/>
</dbReference>
<dbReference type="InterPro" id="IPR001845">
    <property type="entry name" value="HTH_ArsR_DNA-bd_dom"/>
</dbReference>
<dbReference type="CDD" id="cd00090">
    <property type="entry name" value="HTH_ARSR"/>
    <property type="match status" value="1"/>
</dbReference>
<dbReference type="InterPro" id="IPR011991">
    <property type="entry name" value="ArsR-like_HTH"/>
</dbReference>
<dbReference type="PANTHER" id="PTHR33154">
    <property type="entry name" value="TRANSCRIPTIONAL REGULATOR, ARSR FAMILY"/>
    <property type="match status" value="1"/>
</dbReference>
<keyword evidence="3" id="KW-0804">Transcription</keyword>
<dbReference type="PANTHER" id="PTHR33154:SF18">
    <property type="entry name" value="ARSENICAL RESISTANCE OPERON REPRESSOR"/>
    <property type="match status" value="1"/>
</dbReference>
<dbReference type="SUPFAM" id="SSF46785">
    <property type="entry name" value="Winged helix' DNA-binding domain"/>
    <property type="match status" value="1"/>
</dbReference>
<dbReference type="InterPro" id="IPR051081">
    <property type="entry name" value="HTH_MetalResp_TranReg"/>
</dbReference>
<dbReference type="Proteomes" id="UP000222564">
    <property type="component" value="Unassembled WGS sequence"/>
</dbReference>
<evidence type="ECO:0000313" key="5">
    <source>
        <dbReference type="EMBL" id="PHJ39816.1"/>
    </source>
</evidence>
<organism evidence="5 6">
    <name type="scientific">Desulforamulus profundi</name>
    <dbReference type="NCBI Taxonomy" id="1383067"/>
    <lineage>
        <taxon>Bacteria</taxon>
        <taxon>Bacillati</taxon>
        <taxon>Bacillota</taxon>
        <taxon>Clostridia</taxon>
        <taxon>Eubacteriales</taxon>
        <taxon>Peptococcaceae</taxon>
        <taxon>Desulforamulus</taxon>
    </lineage>
</organism>
<evidence type="ECO:0000256" key="1">
    <source>
        <dbReference type="ARBA" id="ARBA00023015"/>
    </source>
</evidence>
<keyword evidence="1" id="KW-0805">Transcription regulation</keyword>
<dbReference type="Pfam" id="PF01022">
    <property type="entry name" value="HTH_5"/>
    <property type="match status" value="1"/>
</dbReference>
<dbReference type="InterPro" id="IPR036388">
    <property type="entry name" value="WH-like_DNA-bd_sf"/>
</dbReference>
<reference evidence="5 6" key="1">
    <citation type="submission" date="2013-09" db="EMBL/GenBank/DDBJ databases">
        <title>Biodegradation of hydrocarbons in the deep terrestrial subsurface : characterization of a microbial consortium composed of two Desulfotomaculum species originating from a deep geological formation.</title>
        <authorList>
            <person name="Aullo T."/>
            <person name="Berlendis S."/>
            <person name="Lascourreges J.-F."/>
            <person name="Dessort D."/>
            <person name="Saint-Laurent S."/>
            <person name="Schraauwers B."/>
            <person name="Mas J."/>
            <person name="Magot M."/>
            <person name="Ranchou-Peyruse A."/>
        </authorList>
    </citation>
    <scope>NUCLEOTIDE SEQUENCE [LARGE SCALE GENOMIC DNA]</scope>
    <source>
        <strain evidence="5 6">Bs107</strain>
    </source>
</reference>
<protein>
    <submittedName>
        <fullName evidence="5">ArsR family transcriptional regulator</fullName>
    </submittedName>
</protein>
<proteinExistence type="predicted"/>
<keyword evidence="6" id="KW-1185">Reference proteome</keyword>
<dbReference type="InterPro" id="IPR036390">
    <property type="entry name" value="WH_DNA-bd_sf"/>
</dbReference>
<dbReference type="GO" id="GO:0003700">
    <property type="term" value="F:DNA-binding transcription factor activity"/>
    <property type="evidence" value="ECO:0007669"/>
    <property type="project" value="InterPro"/>
</dbReference>
<dbReference type="EMBL" id="AWQQ01000007">
    <property type="protein sequence ID" value="PHJ39816.1"/>
    <property type="molecule type" value="Genomic_DNA"/>
</dbReference>
<dbReference type="SMART" id="SM00418">
    <property type="entry name" value="HTH_ARSR"/>
    <property type="match status" value="1"/>
</dbReference>
<evidence type="ECO:0000259" key="4">
    <source>
        <dbReference type="PROSITE" id="PS50987"/>
    </source>
</evidence>
<dbReference type="PRINTS" id="PR00778">
    <property type="entry name" value="HTHARSR"/>
</dbReference>
<keyword evidence="2" id="KW-0238">DNA-binding</keyword>
<dbReference type="AlphaFoldDB" id="A0A2C6MJV8"/>
<comment type="caution">
    <text evidence="5">The sequence shown here is derived from an EMBL/GenBank/DDBJ whole genome shotgun (WGS) entry which is preliminary data.</text>
</comment>
<dbReference type="RefSeq" id="WP_099081975.1">
    <property type="nucleotide sequence ID" value="NZ_AWQQ01000007.1"/>
</dbReference>
<gene>
    <name evidence="5" type="ORF">P378_01195</name>
</gene>
<dbReference type="NCBIfam" id="NF033788">
    <property type="entry name" value="HTH_metalloreg"/>
    <property type="match status" value="1"/>
</dbReference>
<evidence type="ECO:0000313" key="6">
    <source>
        <dbReference type="Proteomes" id="UP000222564"/>
    </source>
</evidence>
<accession>A0A2C6MJV8</accession>
<feature type="domain" description="HTH arsR-type" evidence="4">
    <location>
        <begin position="1"/>
        <end position="90"/>
    </location>
</feature>
<evidence type="ECO:0000256" key="2">
    <source>
        <dbReference type="ARBA" id="ARBA00023125"/>
    </source>
</evidence>
<dbReference type="Gene3D" id="1.10.10.10">
    <property type="entry name" value="Winged helix-like DNA-binding domain superfamily/Winged helix DNA-binding domain"/>
    <property type="match status" value="1"/>
</dbReference>
<dbReference type="OrthoDB" id="9798835at2"/>
<sequence length="123" mass="13734">MERLVNLYKALGDANRLNILQMLSGQEMSVCEIMHGLSLSQPAVSHHLKILRQADLVKNTKHGKLVLYTLNTCGLKQIHPLVDSHLGELLRFAAADAKPSALRENPNYCELMGLKKSICEKDE</sequence>
<name>A0A2C6MJV8_9FIRM</name>